<proteinExistence type="inferred from homology"/>
<evidence type="ECO:0000313" key="9">
    <source>
        <dbReference type="EMBL" id="GFZ78483.1"/>
    </source>
</evidence>
<dbReference type="GO" id="GO:0019346">
    <property type="term" value="P:transsulfuration"/>
    <property type="evidence" value="ECO:0007669"/>
    <property type="project" value="InterPro"/>
</dbReference>
<evidence type="ECO:0008006" key="11">
    <source>
        <dbReference type="Google" id="ProtNLM"/>
    </source>
</evidence>
<dbReference type="SUPFAM" id="SSF53383">
    <property type="entry name" value="PLP-dependent transferases"/>
    <property type="match status" value="1"/>
</dbReference>
<keyword evidence="10" id="KW-1185">Reference proteome</keyword>
<dbReference type="PANTHER" id="PTHR43797:SF2">
    <property type="entry name" value="HOMOCYSTEINE_CYSTEINE SYNTHASE"/>
    <property type="match status" value="1"/>
</dbReference>
<dbReference type="Gene3D" id="3.40.640.10">
    <property type="entry name" value="Type I PLP-dependent aspartate aminotransferase-like (Major domain)"/>
    <property type="match status" value="1"/>
</dbReference>
<dbReference type="InterPro" id="IPR006235">
    <property type="entry name" value="OAc-hSer/O-AcSer_sulfhydrylase"/>
</dbReference>
<evidence type="ECO:0000256" key="5">
    <source>
        <dbReference type="PIRSR" id="PIRSR001434-2"/>
    </source>
</evidence>
<dbReference type="Pfam" id="PF01053">
    <property type="entry name" value="Cys_Met_Meta_PP"/>
    <property type="match status" value="1"/>
</dbReference>
<feature type="transmembrane region" description="Helical" evidence="8">
    <location>
        <begin position="79"/>
        <end position="100"/>
    </location>
</feature>
<dbReference type="CDD" id="cd00614">
    <property type="entry name" value="CGS_like"/>
    <property type="match status" value="1"/>
</dbReference>
<dbReference type="GO" id="GO:0071269">
    <property type="term" value="P:L-homocysteine biosynthetic process"/>
    <property type="evidence" value="ECO:0007669"/>
    <property type="project" value="TreeGrafter"/>
</dbReference>
<evidence type="ECO:0000256" key="2">
    <source>
        <dbReference type="ARBA" id="ARBA00009077"/>
    </source>
</evidence>
<reference evidence="9" key="1">
    <citation type="journal article" date="2014" name="Int. J. Syst. Evol. Microbiol.">
        <title>Complete genome sequence of Corynebacterium casei LMG S-19264T (=DSM 44701T), isolated from a smear-ripened cheese.</title>
        <authorList>
            <consortium name="US DOE Joint Genome Institute (JGI-PGF)"/>
            <person name="Walter F."/>
            <person name="Albersmeier A."/>
            <person name="Kalinowski J."/>
            <person name="Ruckert C."/>
        </authorList>
    </citation>
    <scope>NUCLEOTIDE SEQUENCE</scope>
    <source>
        <strain evidence="9">CGMCC 1.15425</strain>
    </source>
</reference>
<evidence type="ECO:0000256" key="8">
    <source>
        <dbReference type="SAM" id="Phobius"/>
    </source>
</evidence>
<dbReference type="RefSeq" id="WP_068810414.1">
    <property type="nucleotide sequence ID" value="NZ_BMIY01000009.1"/>
</dbReference>
<accession>A0A916QKH7</accession>
<feature type="modified residue" description="N6-(pyridoxal phosphate)lysine" evidence="5">
    <location>
        <position position="209"/>
    </location>
</feature>
<dbReference type="Gene3D" id="3.90.1150.10">
    <property type="entry name" value="Aspartate Aminotransferase, domain 1"/>
    <property type="match status" value="1"/>
</dbReference>
<gene>
    <name evidence="9" type="ORF">GCM10011403_21910</name>
</gene>
<name>A0A916QKH7_9GAMM</name>
<dbReference type="GO" id="GO:0030170">
    <property type="term" value="F:pyridoxal phosphate binding"/>
    <property type="evidence" value="ECO:0007669"/>
    <property type="project" value="InterPro"/>
</dbReference>
<dbReference type="PANTHER" id="PTHR43797">
    <property type="entry name" value="HOMOCYSTEINE/CYSTEINE SYNTHASE"/>
    <property type="match status" value="1"/>
</dbReference>
<keyword evidence="8" id="KW-1133">Transmembrane helix</keyword>
<keyword evidence="8" id="KW-0472">Membrane</keyword>
<evidence type="ECO:0000313" key="10">
    <source>
        <dbReference type="Proteomes" id="UP000627715"/>
    </source>
</evidence>
<dbReference type="AlphaFoldDB" id="A0A916QKH7"/>
<sequence length="412" mass="44506">MSKKQPPGFNTANLHADRQGKPEHGVLHKPIHTSVAFEYDDARELAAVFQGKKSGFNYGRQQNPTVNALQDKITQMENGVASVAFATGMAAIGSLIFSLLKAGDHLISSSFLFGNTNSLLNTFTRLGIEVTFVDSTDADQVAAAIQENTRLVFTETIANPVTQVADLAGIGALCASHGLIYVVDNTMTSPWLFRPATVGANFVVNSLTKYIGGHGNALGGVLTDTGTFDWASFDNILDTYKKGDASSWGLTQVRKKGLRDFGATLGPEAAHHLAVGSETLALRMDRACFNAQKLADFFHEHPSIAKVNYPGLLSHPQHQRARTLFRHPGALMSIDLDASIDCFDFLNNLEHVVSSSNLGDTRTLAIPVAHTIFYEMGPERRASMGVSDNLIRLSVGIEDIDDLLADFSQALS</sequence>
<protein>
    <recommendedName>
        <fullName evidence="11">Cystathionine gamma-synthase family protein</fullName>
    </recommendedName>
</protein>
<comment type="cofactor">
    <cofactor evidence="1 6">
        <name>pyridoxal 5'-phosphate</name>
        <dbReference type="ChEBI" id="CHEBI:597326"/>
    </cofactor>
</comment>
<dbReference type="NCBIfam" id="NF004609">
    <property type="entry name" value="PRK05939.1"/>
    <property type="match status" value="1"/>
</dbReference>
<dbReference type="GO" id="GO:0005737">
    <property type="term" value="C:cytoplasm"/>
    <property type="evidence" value="ECO:0007669"/>
    <property type="project" value="TreeGrafter"/>
</dbReference>
<dbReference type="FunFam" id="3.40.640.10:FF:000046">
    <property type="entry name" value="Cystathionine gamma-lyase"/>
    <property type="match status" value="1"/>
</dbReference>
<comment type="similarity">
    <text evidence="2 6">Belongs to the trans-sulfuration enzymes family.</text>
</comment>
<dbReference type="GO" id="GO:0004124">
    <property type="term" value="F:cysteine synthase activity"/>
    <property type="evidence" value="ECO:0007669"/>
    <property type="project" value="TreeGrafter"/>
</dbReference>
<dbReference type="GO" id="GO:0006535">
    <property type="term" value="P:cysteine biosynthetic process from serine"/>
    <property type="evidence" value="ECO:0007669"/>
    <property type="project" value="TreeGrafter"/>
</dbReference>
<feature type="compositionally biased region" description="Basic and acidic residues" evidence="7">
    <location>
        <begin position="15"/>
        <end position="25"/>
    </location>
</feature>
<evidence type="ECO:0000256" key="4">
    <source>
        <dbReference type="ARBA" id="ARBA00022898"/>
    </source>
</evidence>
<evidence type="ECO:0000256" key="6">
    <source>
        <dbReference type="RuleBase" id="RU362118"/>
    </source>
</evidence>
<dbReference type="PIRSF" id="PIRSF001434">
    <property type="entry name" value="CGS"/>
    <property type="match status" value="1"/>
</dbReference>
<keyword evidence="3" id="KW-0808">Transferase</keyword>
<keyword evidence="8" id="KW-0812">Transmembrane</keyword>
<reference evidence="9" key="2">
    <citation type="submission" date="2020-09" db="EMBL/GenBank/DDBJ databases">
        <authorList>
            <person name="Sun Q."/>
            <person name="Zhou Y."/>
        </authorList>
    </citation>
    <scope>NUCLEOTIDE SEQUENCE</scope>
    <source>
        <strain evidence="9">CGMCC 1.15425</strain>
    </source>
</reference>
<organism evidence="9 10">
    <name type="scientific">Pseudohongiella nitratireducens</name>
    <dbReference type="NCBI Taxonomy" id="1768907"/>
    <lineage>
        <taxon>Bacteria</taxon>
        <taxon>Pseudomonadati</taxon>
        <taxon>Pseudomonadota</taxon>
        <taxon>Gammaproteobacteria</taxon>
        <taxon>Pseudomonadales</taxon>
        <taxon>Pseudohongiellaceae</taxon>
        <taxon>Pseudohongiella</taxon>
    </lineage>
</organism>
<dbReference type="EMBL" id="BMIY01000009">
    <property type="protein sequence ID" value="GFZ78483.1"/>
    <property type="molecule type" value="Genomic_DNA"/>
</dbReference>
<keyword evidence="4 5" id="KW-0663">Pyridoxal phosphate</keyword>
<dbReference type="InterPro" id="IPR015421">
    <property type="entry name" value="PyrdxlP-dep_Trfase_major"/>
</dbReference>
<dbReference type="InterPro" id="IPR015424">
    <property type="entry name" value="PyrdxlP-dep_Trfase"/>
</dbReference>
<dbReference type="InterPro" id="IPR015422">
    <property type="entry name" value="PyrdxlP-dep_Trfase_small"/>
</dbReference>
<feature type="region of interest" description="Disordered" evidence="7">
    <location>
        <begin position="1"/>
        <end position="25"/>
    </location>
</feature>
<evidence type="ECO:0000256" key="1">
    <source>
        <dbReference type="ARBA" id="ARBA00001933"/>
    </source>
</evidence>
<evidence type="ECO:0000256" key="3">
    <source>
        <dbReference type="ARBA" id="ARBA00022679"/>
    </source>
</evidence>
<comment type="caution">
    <text evidence="9">The sequence shown here is derived from an EMBL/GenBank/DDBJ whole genome shotgun (WGS) entry which is preliminary data.</text>
</comment>
<dbReference type="GO" id="GO:0003961">
    <property type="term" value="F:O-acetylhomoserine aminocarboxypropyltransferase activity"/>
    <property type="evidence" value="ECO:0007669"/>
    <property type="project" value="TreeGrafter"/>
</dbReference>
<dbReference type="InterPro" id="IPR000277">
    <property type="entry name" value="Cys/Met-Metab_PyrdxlP-dep_enz"/>
</dbReference>
<dbReference type="Proteomes" id="UP000627715">
    <property type="component" value="Unassembled WGS sequence"/>
</dbReference>
<evidence type="ECO:0000256" key="7">
    <source>
        <dbReference type="SAM" id="MobiDB-lite"/>
    </source>
</evidence>
<dbReference type="OrthoDB" id="9805807at2"/>